<evidence type="ECO:0000313" key="1">
    <source>
        <dbReference type="EMBL" id="CAD8059217.1"/>
    </source>
</evidence>
<dbReference type="AlphaFoldDB" id="A0A8S1KWP4"/>
<organism evidence="1 2">
    <name type="scientific">Paramecium primaurelia</name>
    <dbReference type="NCBI Taxonomy" id="5886"/>
    <lineage>
        <taxon>Eukaryota</taxon>
        <taxon>Sar</taxon>
        <taxon>Alveolata</taxon>
        <taxon>Ciliophora</taxon>
        <taxon>Intramacronucleata</taxon>
        <taxon>Oligohymenophorea</taxon>
        <taxon>Peniculida</taxon>
        <taxon>Parameciidae</taxon>
        <taxon>Paramecium</taxon>
    </lineage>
</organism>
<protein>
    <submittedName>
        <fullName evidence="1">Uncharacterized protein</fullName>
    </submittedName>
</protein>
<keyword evidence="2" id="KW-1185">Reference proteome</keyword>
<comment type="caution">
    <text evidence="1">The sequence shown here is derived from an EMBL/GenBank/DDBJ whole genome shotgun (WGS) entry which is preliminary data.</text>
</comment>
<sequence>MYNPVEYYYSNDYYLSQITNSNFNRVNTSYSPKKLMMSICRKDCKPFIKQKTLNLESKEIHPHIVRHKCIKQSFTKLAESILNVSNCLDNIPNTSTKTDKFVQKLKPKITTPSPTPPKPHNHEIHRIPGRLHKGALLRNFDNSINQIDKSYILDSKQELGTLSMSPKPRVMDYHQEQIRQKNSQISNTINMTNQFKEQQQQLTIRKSILNNEISSNSPKQTTSNLVDQTIQAMKIDCFYTKISLNNINHLVMIQFENVLGFDESSYFGLQPDFITSKQYDEYVVLRDHYFQKVSQTQSFYILKNFKELFNSISRVYQVCLFTIQYPQLLKEFLQERKLRVNCGFQILNYKIDTFVVDISQVFSDLQIVTPELLIIIQPFQILNQQESQIVSSSKIPIYEYHCQRFFLPFSEELHPNNCRLLTLPLLSMESLLKQDEQSKGFVQISYFIEQFTLALQSESYFQKFLNKSQNRIKIIDQSKYFRQQKQKLLQQLVFIDNLKIQEQKQDEFKMKKKEMIQRIIQKFDHSKQVEQYTNDLMFRNKDIFKKMRNYKQENVNKLHKLQQDLSQQIIRYNYCEMFVDTTYYLAY</sequence>
<dbReference type="Proteomes" id="UP000688137">
    <property type="component" value="Unassembled WGS sequence"/>
</dbReference>
<reference evidence="1" key="1">
    <citation type="submission" date="2021-01" db="EMBL/GenBank/DDBJ databases">
        <authorList>
            <consortium name="Genoscope - CEA"/>
            <person name="William W."/>
        </authorList>
    </citation>
    <scope>NUCLEOTIDE SEQUENCE</scope>
</reference>
<dbReference type="OMA" id="EMIQRII"/>
<dbReference type="EMBL" id="CAJJDM010000027">
    <property type="protein sequence ID" value="CAD8059217.1"/>
    <property type="molecule type" value="Genomic_DNA"/>
</dbReference>
<evidence type="ECO:0000313" key="2">
    <source>
        <dbReference type="Proteomes" id="UP000688137"/>
    </source>
</evidence>
<proteinExistence type="predicted"/>
<name>A0A8S1KWP4_PARPR</name>
<accession>A0A8S1KWP4</accession>
<gene>
    <name evidence="1" type="ORF">PPRIM_AZ9-3.1.T0280290</name>
</gene>